<keyword evidence="3" id="KW-1185">Reference proteome</keyword>
<dbReference type="AlphaFoldDB" id="A0A9Q4C6I1"/>
<evidence type="ECO:0000313" key="2">
    <source>
        <dbReference type="EMBL" id="MCX2819309.1"/>
    </source>
</evidence>
<evidence type="ECO:0000256" key="1">
    <source>
        <dbReference type="SAM" id="Phobius"/>
    </source>
</evidence>
<protein>
    <submittedName>
        <fullName evidence="2">Uncharacterized protein</fullName>
    </submittedName>
</protein>
<feature type="transmembrane region" description="Helical" evidence="1">
    <location>
        <begin position="31"/>
        <end position="50"/>
    </location>
</feature>
<keyword evidence="1" id="KW-1133">Transmembrane helix</keyword>
<evidence type="ECO:0000313" key="3">
    <source>
        <dbReference type="Proteomes" id="UP001149411"/>
    </source>
</evidence>
<dbReference type="Proteomes" id="UP001149411">
    <property type="component" value="Unassembled WGS sequence"/>
</dbReference>
<organism evidence="2 3">
    <name type="scientific">Halorutilus salinus</name>
    <dbReference type="NCBI Taxonomy" id="2487751"/>
    <lineage>
        <taxon>Archaea</taxon>
        <taxon>Methanobacteriati</taxon>
        <taxon>Methanobacteriota</taxon>
        <taxon>Stenosarchaea group</taxon>
        <taxon>Halobacteria</taxon>
        <taxon>Halorutilales</taxon>
        <taxon>Halorutilaceae</taxon>
        <taxon>Halorutilus</taxon>
    </lineage>
</organism>
<reference evidence="2" key="1">
    <citation type="submission" date="2022-09" db="EMBL/GenBank/DDBJ databases">
        <title>Haloadaptaus new haloarchaeum isolated from saline soil.</title>
        <authorList>
            <person name="Duran-Viseras A."/>
            <person name="Sanchez-Porro C."/>
            <person name="Ventosa A."/>
        </authorList>
    </citation>
    <scope>NUCLEOTIDE SEQUENCE</scope>
    <source>
        <strain evidence="2">F3-133</strain>
    </source>
</reference>
<dbReference type="InterPro" id="IPR055976">
    <property type="entry name" value="DUF7554"/>
</dbReference>
<proteinExistence type="predicted"/>
<comment type="caution">
    <text evidence="2">The sequence shown here is derived from an EMBL/GenBank/DDBJ whole genome shotgun (WGS) entry which is preliminary data.</text>
</comment>
<dbReference type="EMBL" id="RKLV01000007">
    <property type="protein sequence ID" value="MCX2819309.1"/>
    <property type="molecule type" value="Genomic_DNA"/>
</dbReference>
<feature type="transmembrane region" description="Helical" evidence="1">
    <location>
        <begin position="7"/>
        <end position="25"/>
    </location>
</feature>
<dbReference type="Pfam" id="PF24431">
    <property type="entry name" value="DUF7554"/>
    <property type="match status" value="1"/>
</dbReference>
<gene>
    <name evidence="2" type="ORF">EGH25_08080</name>
</gene>
<dbReference type="RefSeq" id="WP_266087466.1">
    <property type="nucleotide sequence ID" value="NZ_RKLV01000007.1"/>
</dbReference>
<keyword evidence="1" id="KW-0472">Membrane</keyword>
<sequence length="53" mass="5764">MSLDDSALVRLILILVAIWLALNVLGEVLNLLANSVIAAGVALVLILWYLDYL</sequence>
<keyword evidence="1" id="KW-0812">Transmembrane</keyword>
<name>A0A9Q4C6I1_9EURY</name>
<accession>A0A9Q4C6I1</accession>